<dbReference type="Gene3D" id="1.10.3210.10">
    <property type="entry name" value="Hypothetical protein af1432"/>
    <property type="match status" value="1"/>
</dbReference>
<reference evidence="1" key="1">
    <citation type="submission" date="2021-01" db="EMBL/GenBank/DDBJ databases">
        <authorList>
            <consortium name="Aspergillus chevalieri M1 genome sequencing consortium"/>
            <person name="Kazuki M."/>
            <person name="Futagami T."/>
        </authorList>
    </citation>
    <scope>NUCLEOTIDE SEQUENCE</scope>
    <source>
        <strain evidence="1">M1</strain>
    </source>
</reference>
<name>A0A7R7VK35_ASPCH</name>
<accession>A0A7R7VK35</accession>
<sequence length="271" mass="29831">MTNPITTYGLTSVPASPSVLLTSYPGPPQHPTALPITALPIPSTPLATRINAYALSNLTPQTYNHSRRVYHYGLAIKNHRFPEWEFSDETYFCACMLHDIGAMEKNLTSTRLSFEFAGGILALRVLQDVNADGDVDVDSTTGLDGADADGDIDAEERMHKGQEIAPQDQAESIAEAIMRHQDLCSQGRITALGQLLQLATVLDNTGAHESLIHPSTIEDIAKLFPRMKWSSCFVGIIKREISLKPWAHSTVLGEEEFPKKILENTLMAPYE</sequence>
<dbReference type="PANTHER" id="PTHR35569:SF1">
    <property type="entry name" value="CYANAMIDE HYDRATASE DDI2-RELATED"/>
    <property type="match status" value="1"/>
</dbReference>
<gene>
    <name evidence="1" type="ORF">ACHE_30145S</name>
</gene>
<dbReference type="AlphaFoldDB" id="A0A7R7VK35"/>
<dbReference type="InterPro" id="IPR003607">
    <property type="entry name" value="HD/PDEase_dom"/>
</dbReference>
<dbReference type="SUPFAM" id="SSF109604">
    <property type="entry name" value="HD-domain/PDEase-like"/>
    <property type="match status" value="1"/>
</dbReference>
<dbReference type="Proteomes" id="UP000637239">
    <property type="component" value="Chromosome 3"/>
</dbReference>
<organism evidence="1 2">
    <name type="scientific">Aspergillus chevalieri</name>
    <name type="common">Eurotium chevalieri</name>
    <dbReference type="NCBI Taxonomy" id="182096"/>
    <lineage>
        <taxon>Eukaryota</taxon>
        <taxon>Fungi</taxon>
        <taxon>Dikarya</taxon>
        <taxon>Ascomycota</taxon>
        <taxon>Pezizomycotina</taxon>
        <taxon>Eurotiomycetes</taxon>
        <taxon>Eurotiomycetidae</taxon>
        <taxon>Eurotiales</taxon>
        <taxon>Aspergillaceae</taxon>
        <taxon>Aspergillus</taxon>
        <taxon>Aspergillus subgen. Aspergillus</taxon>
    </lineage>
</organism>
<dbReference type="InterPro" id="IPR017771">
    <property type="entry name" value="Cyanamide_hydratase_HD"/>
</dbReference>
<evidence type="ECO:0000313" key="2">
    <source>
        <dbReference type="Proteomes" id="UP000637239"/>
    </source>
</evidence>
<dbReference type="RefSeq" id="XP_043134680.1">
    <property type="nucleotide sequence ID" value="XM_043276730.1"/>
</dbReference>
<dbReference type="NCBIfam" id="TIGR03401">
    <property type="entry name" value="cyanamide_fam"/>
    <property type="match status" value="2"/>
</dbReference>
<dbReference type="KEGG" id="ache:ACHE_30145S"/>
<protein>
    <recommendedName>
        <fullName evidence="3">HD domain-containing protein</fullName>
    </recommendedName>
</protein>
<reference evidence="1" key="2">
    <citation type="submission" date="2021-02" db="EMBL/GenBank/DDBJ databases">
        <title>Aspergillus chevalieri M1 genome sequence.</title>
        <authorList>
            <person name="Kadooka C."/>
            <person name="Mori K."/>
            <person name="Futagami T."/>
        </authorList>
    </citation>
    <scope>NUCLEOTIDE SEQUENCE</scope>
    <source>
        <strain evidence="1">M1</strain>
    </source>
</reference>
<dbReference type="PANTHER" id="PTHR35569">
    <property type="entry name" value="CYANAMIDE HYDRATASE DDI2-RELATED"/>
    <property type="match status" value="1"/>
</dbReference>
<evidence type="ECO:0000313" key="1">
    <source>
        <dbReference type="EMBL" id="BCR86158.1"/>
    </source>
</evidence>
<evidence type="ECO:0008006" key="3">
    <source>
        <dbReference type="Google" id="ProtNLM"/>
    </source>
</evidence>
<proteinExistence type="predicted"/>
<dbReference type="EMBL" id="AP024418">
    <property type="protein sequence ID" value="BCR86158.1"/>
    <property type="molecule type" value="Genomic_DNA"/>
</dbReference>
<dbReference type="CDD" id="cd00077">
    <property type="entry name" value="HDc"/>
    <property type="match status" value="1"/>
</dbReference>
<keyword evidence="2" id="KW-1185">Reference proteome</keyword>
<dbReference type="GeneID" id="66980517"/>